<dbReference type="GO" id="GO:0031640">
    <property type="term" value="P:killing of cells of another organism"/>
    <property type="evidence" value="ECO:0007669"/>
    <property type="project" value="UniProtKB-KW"/>
</dbReference>
<evidence type="ECO:0000256" key="2">
    <source>
        <dbReference type="ARBA" id="ARBA00022529"/>
    </source>
</evidence>
<dbReference type="GO" id="GO:0042742">
    <property type="term" value="P:defense response to bacterium"/>
    <property type="evidence" value="ECO:0007669"/>
    <property type="project" value="UniProtKB-KW"/>
</dbReference>
<dbReference type="GO" id="GO:0003796">
    <property type="term" value="F:lysozyme activity"/>
    <property type="evidence" value="ECO:0007669"/>
    <property type="project" value="UniProtKB-EC"/>
</dbReference>
<evidence type="ECO:0000256" key="1">
    <source>
        <dbReference type="ARBA" id="ARBA00000632"/>
    </source>
</evidence>
<evidence type="ECO:0000256" key="3">
    <source>
        <dbReference type="ARBA" id="ARBA00022638"/>
    </source>
</evidence>
<dbReference type="GO" id="GO:0009253">
    <property type="term" value="P:peptidoglycan catabolic process"/>
    <property type="evidence" value="ECO:0007669"/>
    <property type="project" value="InterPro"/>
</dbReference>
<dbReference type="AlphaFoldDB" id="A0A268ELD7"/>
<keyword evidence="5" id="KW-1035">Host cytoplasm</keyword>
<dbReference type="InterPro" id="IPR034690">
    <property type="entry name" value="Endolysin_T4_type"/>
</dbReference>
<comment type="caution">
    <text evidence="8">The sequence shown here is derived from an EMBL/GenBank/DDBJ whole genome shotgun (WGS) entry which is preliminary data.</text>
</comment>
<comment type="catalytic activity">
    <reaction evidence="1 7">
        <text>Hydrolysis of (1-&gt;4)-beta-linkages between N-acetylmuramic acid and N-acetyl-D-glucosamine residues in a peptidoglycan and between N-acetyl-D-glucosamine residues in chitodextrins.</text>
        <dbReference type="EC" id="3.2.1.17"/>
    </reaction>
</comment>
<keyword evidence="3 7" id="KW-0081">Bacteriolytic enzyme</keyword>
<evidence type="ECO:0000256" key="5">
    <source>
        <dbReference type="ARBA" id="ARBA00023200"/>
    </source>
</evidence>
<proteinExistence type="inferred from homology"/>
<name>A0A268ELD7_9BACL</name>
<dbReference type="CDD" id="cd00737">
    <property type="entry name" value="lyz_endolysin_autolysin"/>
    <property type="match status" value="1"/>
</dbReference>
<dbReference type="InterPro" id="IPR033907">
    <property type="entry name" value="Endolysin_autolysin"/>
</dbReference>
<evidence type="ECO:0000313" key="9">
    <source>
        <dbReference type="Proteomes" id="UP000215596"/>
    </source>
</evidence>
<dbReference type="PANTHER" id="PTHR38107:SF3">
    <property type="entry name" value="LYSOZYME RRRD-RELATED"/>
    <property type="match status" value="1"/>
</dbReference>
<evidence type="ECO:0000313" key="8">
    <source>
        <dbReference type="EMBL" id="PAD73926.1"/>
    </source>
</evidence>
<dbReference type="SUPFAM" id="SSF53955">
    <property type="entry name" value="Lysozyme-like"/>
    <property type="match status" value="1"/>
</dbReference>
<accession>A0A268ELD7</accession>
<dbReference type="PANTHER" id="PTHR38107">
    <property type="match status" value="1"/>
</dbReference>
<evidence type="ECO:0000256" key="7">
    <source>
        <dbReference type="RuleBase" id="RU003788"/>
    </source>
</evidence>
<dbReference type="InterPro" id="IPR002196">
    <property type="entry name" value="Glyco_hydro_24"/>
</dbReference>
<keyword evidence="4 7" id="KW-0378">Hydrolase</keyword>
<sequence>MSRKISQSGLSLIKSFEGCRLTAYKPVPTEKYWTIGWGHHGPDVKQGMTITQAEADALLVRDLAKFEAHVNDPANVPVTAKLNQNQFDALVSFCYNCGPGNLKKLCEGRTIEQIAQNITAYNKAGGKILNGLVRRREAELALFNKKEGKLVAQERDINVVSSWAAPAWEAATKLGYFDGTRPGAPITREEMAIVIMRLVNKK</sequence>
<comment type="similarity">
    <text evidence="7">Belongs to the glycosyl hydrolase 24 family.</text>
</comment>
<dbReference type="Gene3D" id="1.10.530.40">
    <property type="match status" value="1"/>
</dbReference>
<protein>
    <recommendedName>
        <fullName evidence="7">Lysozyme</fullName>
        <ecNumber evidence="7">3.2.1.17</ecNumber>
    </recommendedName>
</protein>
<dbReference type="InterPro" id="IPR023347">
    <property type="entry name" value="Lysozyme_dom_sf"/>
</dbReference>
<organism evidence="8 9">
    <name type="scientific">Paenibacillus campinasensis</name>
    <dbReference type="NCBI Taxonomy" id="66347"/>
    <lineage>
        <taxon>Bacteria</taxon>
        <taxon>Bacillati</taxon>
        <taxon>Bacillota</taxon>
        <taxon>Bacilli</taxon>
        <taxon>Bacillales</taxon>
        <taxon>Paenibacillaceae</taxon>
        <taxon>Paenibacillus</taxon>
    </lineage>
</organism>
<dbReference type="InterPro" id="IPR023346">
    <property type="entry name" value="Lysozyme-like_dom_sf"/>
</dbReference>
<dbReference type="GO" id="GO:0016998">
    <property type="term" value="P:cell wall macromolecule catabolic process"/>
    <property type="evidence" value="ECO:0007669"/>
    <property type="project" value="InterPro"/>
</dbReference>
<gene>
    <name evidence="8" type="ORF">CHH67_19010</name>
</gene>
<keyword evidence="2 7" id="KW-0929">Antimicrobial</keyword>
<dbReference type="OrthoDB" id="9802228at2"/>
<keyword evidence="6 7" id="KW-0326">Glycosidase</keyword>
<dbReference type="RefSeq" id="WP_095266856.1">
    <property type="nucleotide sequence ID" value="NZ_NPBY01000061.1"/>
</dbReference>
<dbReference type="InterPro" id="IPR051018">
    <property type="entry name" value="Bacteriophage_GH24"/>
</dbReference>
<reference evidence="8 9" key="1">
    <citation type="submission" date="2017-07" db="EMBL/GenBank/DDBJ databases">
        <title>Isolation and whole genome analysis of endospore-forming bacteria from heroin.</title>
        <authorList>
            <person name="Kalinowski J."/>
            <person name="Ahrens B."/>
            <person name="Al-Dilaimi A."/>
            <person name="Winkler A."/>
            <person name="Wibberg D."/>
            <person name="Schleenbecker U."/>
            <person name="Ruckert C."/>
            <person name="Wolfel R."/>
            <person name="Grass G."/>
        </authorList>
    </citation>
    <scope>NUCLEOTIDE SEQUENCE [LARGE SCALE GENOMIC DNA]</scope>
    <source>
        <strain evidence="8 9">7537-G1</strain>
    </source>
</reference>
<dbReference type="HAMAP" id="MF_04110">
    <property type="entry name" value="ENDOLYSIN_T4"/>
    <property type="match status" value="1"/>
</dbReference>
<dbReference type="Proteomes" id="UP000215596">
    <property type="component" value="Unassembled WGS sequence"/>
</dbReference>
<dbReference type="EC" id="3.2.1.17" evidence="7"/>
<dbReference type="Pfam" id="PF00959">
    <property type="entry name" value="Phage_lysozyme"/>
    <property type="match status" value="1"/>
</dbReference>
<evidence type="ECO:0000256" key="4">
    <source>
        <dbReference type="ARBA" id="ARBA00022801"/>
    </source>
</evidence>
<evidence type="ECO:0000256" key="6">
    <source>
        <dbReference type="ARBA" id="ARBA00023295"/>
    </source>
</evidence>
<dbReference type="EMBL" id="NPBY01000061">
    <property type="protein sequence ID" value="PAD73926.1"/>
    <property type="molecule type" value="Genomic_DNA"/>
</dbReference>